<keyword evidence="2" id="KW-1133">Transmembrane helix</keyword>
<feature type="compositionally biased region" description="Low complexity" evidence="1">
    <location>
        <begin position="79"/>
        <end position="106"/>
    </location>
</feature>
<evidence type="ECO:0000256" key="1">
    <source>
        <dbReference type="SAM" id="MobiDB-lite"/>
    </source>
</evidence>
<dbReference type="RefSeq" id="WP_129202101.1">
    <property type="nucleotide sequence ID" value="NZ_CP035495.1"/>
</dbReference>
<keyword evidence="2" id="KW-0472">Membrane</keyword>
<gene>
    <name evidence="3" type="ORF">ET495_01670</name>
</gene>
<protein>
    <submittedName>
        <fullName evidence="3">Uncharacterized protein</fullName>
    </submittedName>
</protein>
<feature type="compositionally biased region" description="Low complexity" evidence="1">
    <location>
        <begin position="181"/>
        <end position="190"/>
    </location>
</feature>
<dbReference type="Proteomes" id="UP000291758">
    <property type="component" value="Chromosome"/>
</dbReference>
<accession>A0A4P6EIS6</accession>
<feature type="region of interest" description="Disordered" evidence="1">
    <location>
        <begin position="169"/>
        <end position="190"/>
    </location>
</feature>
<feature type="region of interest" description="Disordered" evidence="1">
    <location>
        <begin position="1"/>
        <end position="132"/>
    </location>
</feature>
<proteinExistence type="predicted"/>
<evidence type="ECO:0000256" key="2">
    <source>
        <dbReference type="SAM" id="Phobius"/>
    </source>
</evidence>
<keyword evidence="4" id="KW-1185">Reference proteome</keyword>
<name>A0A4P6EIS6_9MICO</name>
<feature type="compositionally biased region" description="Pro residues" evidence="1">
    <location>
        <begin position="58"/>
        <end position="71"/>
    </location>
</feature>
<feature type="compositionally biased region" description="Low complexity" evidence="1">
    <location>
        <begin position="48"/>
        <end position="57"/>
    </location>
</feature>
<feature type="compositionally biased region" description="Low complexity" evidence="1">
    <location>
        <begin position="13"/>
        <end position="32"/>
    </location>
</feature>
<reference evidence="3 4" key="1">
    <citation type="submission" date="2019-01" db="EMBL/GenBank/DDBJ databases">
        <title>Genome sequencing of strain 2JSPR-7.</title>
        <authorList>
            <person name="Heo J."/>
            <person name="Kim S.-J."/>
            <person name="Kim J.-S."/>
            <person name="Hong S.-B."/>
            <person name="Kwon S.-W."/>
        </authorList>
    </citation>
    <scope>NUCLEOTIDE SEQUENCE [LARGE SCALE GENOMIC DNA]</scope>
    <source>
        <strain evidence="3 4">2JSPR-7</strain>
    </source>
</reference>
<dbReference type="OrthoDB" id="4485680at2"/>
<evidence type="ECO:0000313" key="4">
    <source>
        <dbReference type="Proteomes" id="UP000291758"/>
    </source>
</evidence>
<sequence>MQRVSAMRRMPRSADPASPFAAAAPLSARPLPGRGIPLQQAVPPPTAPGAAPAGAPQPTQPALPPPPPPATPASYTPQGYPLSGAPAPGAYAPQATSTPPAAPAQYLPATSPEQYARPGEAPGTPAPRDARRRRRVSPGWIAFGVVAVVLVGAVTAVAWNLLSAPVQRLESDSPATAQPLETPSDAASEDAAAPVLDAFASPTGNISCEITQDAATCSIAQLNQQPAPVDTCDGTVGYRVTIDAAGKVTIPCVPAGRQPQPASADLRTLDYGQSVTRGQFTCTSEQSGMQCRDDTTGMGFSLARAGIGTY</sequence>
<dbReference type="EMBL" id="CP035495">
    <property type="protein sequence ID" value="QAY62195.1"/>
    <property type="molecule type" value="Genomic_DNA"/>
</dbReference>
<feature type="transmembrane region" description="Helical" evidence="2">
    <location>
        <begin position="140"/>
        <end position="162"/>
    </location>
</feature>
<evidence type="ECO:0000313" key="3">
    <source>
        <dbReference type="EMBL" id="QAY62195.1"/>
    </source>
</evidence>
<dbReference type="KEGG" id="xyl:ET495_01670"/>
<dbReference type="AlphaFoldDB" id="A0A4P6EIS6"/>
<keyword evidence="2" id="KW-0812">Transmembrane</keyword>
<organism evidence="3 4">
    <name type="scientific">Xylanimonas allomyrinae</name>
    <dbReference type="NCBI Taxonomy" id="2509459"/>
    <lineage>
        <taxon>Bacteria</taxon>
        <taxon>Bacillati</taxon>
        <taxon>Actinomycetota</taxon>
        <taxon>Actinomycetes</taxon>
        <taxon>Micrococcales</taxon>
        <taxon>Promicromonosporaceae</taxon>
        <taxon>Xylanimonas</taxon>
    </lineage>
</organism>